<evidence type="ECO:0000256" key="1">
    <source>
        <dbReference type="ARBA" id="ARBA00008710"/>
    </source>
</evidence>
<dbReference type="InterPro" id="IPR004378">
    <property type="entry name" value="F420H2_quin_Rdtase"/>
</dbReference>
<name>A0ABU7MIG3_9ACTN</name>
<comment type="caution">
    <text evidence="3">The sequence shown here is derived from an EMBL/GenBank/DDBJ whole genome shotgun (WGS) entry which is preliminary data.</text>
</comment>
<dbReference type="Gene3D" id="2.30.110.10">
    <property type="entry name" value="Electron Transport, Fmn-binding Protein, Chain A"/>
    <property type="match status" value="1"/>
</dbReference>
<comment type="catalytic activity">
    <reaction evidence="2">
        <text>oxidized coenzyme F420-(gamma-L-Glu)(n) + a quinol + H(+) = reduced coenzyme F420-(gamma-L-Glu)(n) + a quinone</text>
        <dbReference type="Rhea" id="RHEA:39663"/>
        <dbReference type="Rhea" id="RHEA-COMP:12939"/>
        <dbReference type="Rhea" id="RHEA-COMP:14378"/>
        <dbReference type="ChEBI" id="CHEBI:15378"/>
        <dbReference type="ChEBI" id="CHEBI:24646"/>
        <dbReference type="ChEBI" id="CHEBI:132124"/>
        <dbReference type="ChEBI" id="CHEBI:133980"/>
        <dbReference type="ChEBI" id="CHEBI:139511"/>
    </reaction>
</comment>
<reference evidence="3 4" key="1">
    <citation type="submission" date="2024-01" db="EMBL/GenBank/DDBJ databases">
        <title>Draft genome sequence of Gordonia sp. LSe1-13.</title>
        <authorList>
            <person name="Suphannarot A."/>
            <person name="Mingma R."/>
        </authorList>
    </citation>
    <scope>NUCLEOTIDE SEQUENCE [LARGE SCALE GENOMIC DNA]</scope>
    <source>
        <strain evidence="3 4">LSe1-13</strain>
    </source>
</reference>
<evidence type="ECO:0000313" key="3">
    <source>
        <dbReference type="EMBL" id="MEE3852830.1"/>
    </source>
</evidence>
<protein>
    <submittedName>
        <fullName evidence="3">Nitroreductase/quinone reductase family protein</fullName>
    </submittedName>
</protein>
<dbReference type="RefSeq" id="WP_330435383.1">
    <property type="nucleotide sequence ID" value="NZ_JAZDUF010000007.1"/>
</dbReference>
<accession>A0ABU7MIG3</accession>
<evidence type="ECO:0000313" key="4">
    <source>
        <dbReference type="Proteomes" id="UP001347146"/>
    </source>
</evidence>
<dbReference type="EMBL" id="JAZDUF010000007">
    <property type="protein sequence ID" value="MEE3852830.1"/>
    <property type="molecule type" value="Genomic_DNA"/>
</dbReference>
<sequence length="165" mass="18604">MPLRRVDPNTPRSRVYRFWTDFGRSRAGRAFARHVATRIDPPLYRLSRGRYPPTWSVPTAPLQTTGARSGHRRETQVLYFHDGDDVILIASNFGGESHPAWYHNLLANPSCRLGDESFTAATVADPIDYRRLFAAAERVYAGFADYRATTASLGRTIPVLRLTPV</sequence>
<evidence type="ECO:0000256" key="2">
    <source>
        <dbReference type="ARBA" id="ARBA00049106"/>
    </source>
</evidence>
<gene>
    <name evidence="3" type="ORF">VZC37_20995</name>
</gene>
<dbReference type="NCBIfam" id="TIGR00026">
    <property type="entry name" value="hi_GC_TIGR00026"/>
    <property type="match status" value="1"/>
</dbReference>
<dbReference type="InterPro" id="IPR012349">
    <property type="entry name" value="Split_barrel_FMN-bd"/>
</dbReference>
<dbReference type="Pfam" id="PF04075">
    <property type="entry name" value="F420H2_quin_red"/>
    <property type="match status" value="1"/>
</dbReference>
<keyword evidence="4" id="KW-1185">Reference proteome</keyword>
<dbReference type="Proteomes" id="UP001347146">
    <property type="component" value="Unassembled WGS sequence"/>
</dbReference>
<dbReference type="PANTHER" id="PTHR39428:SF1">
    <property type="entry name" value="F420H(2)-DEPENDENT QUINONE REDUCTASE RV1261C"/>
    <property type="match status" value="1"/>
</dbReference>
<dbReference type="PANTHER" id="PTHR39428">
    <property type="entry name" value="F420H(2)-DEPENDENT QUINONE REDUCTASE RV1261C"/>
    <property type="match status" value="1"/>
</dbReference>
<organism evidence="3 4">
    <name type="scientific">Gordonia sesuvii</name>
    <dbReference type="NCBI Taxonomy" id="3116777"/>
    <lineage>
        <taxon>Bacteria</taxon>
        <taxon>Bacillati</taxon>
        <taxon>Actinomycetota</taxon>
        <taxon>Actinomycetes</taxon>
        <taxon>Mycobacteriales</taxon>
        <taxon>Gordoniaceae</taxon>
        <taxon>Gordonia</taxon>
    </lineage>
</organism>
<comment type="similarity">
    <text evidence="1">Belongs to the F420H(2)-dependent quinone reductase family.</text>
</comment>
<proteinExistence type="inferred from homology"/>